<feature type="transmembrane region" description="Helical" evidence="1">
    <location>
        <begin position="112"/>
        <end position="132"/>
    </location>
</feature>
<sequence>MSAWIWSLLIFQFLLAGVTYQFLYRRRKLIDFHLGMNIAMVAGGGLALGTGVLLIYEFPVYYMEVTVVAALTGMLVGSLFGGIFDNQTLLTGYISGLMTGMMAPMIGAAASYSIPFAIMMELFVLCSFMMLFKATKSSRKT</sequence>
<gene>
    <name evidence="2" type="ORF">ABIC55_001533</name>
</gene>
<evidence type="ECO:0000313" key="2">
    <source>
        <dbReference type="EMBL" id="MET3656449.1"/>
    </source>
</evidence>
<comment type="caution">
    <text evidence="2">The sequence shown here is derived from an EMBL/GenBank/DDBJ whole genome shotgun (WGS) entry which is preliminary data.</text>
</comment>
<reference evidence="2 3" key="1">
    <citation type="submission" date="2024-06" db="EMBL/GenBank/DDBJ databases">
        <title>Sorghum-associated microbial communities from plants grown in Nebraska, USA.</title>
        <authorList>
            <person name="Schachtman D."/>
        </authorList>
    </citation>
    <scope>NUCLEOTIDE SEQUENCE [LARGE SCALE GENOMIC DNA]</scope>
    <source>
        <strain evidence="2 3">1288</strain>
    </source>
</reference>
<evidence type="ECO:0000256" key="1">
    <source>
        <dbReference type="SAM" id="Phobius"/>
    </source>
</evidence>
<dbReference type="Proteomes" id="UP001549104">
    <property type="component" value="Unassembled WGS sequence"/>
</dbReference>
<keyword evidence="1" id="KW-0812">Transmembrane</keyword>
<feature type="transmembrane region" description="Helical" evidence="1">
    <location>
        <begin position="36"/>
        <end position="55"/>
    </location>
</feature>
<keyword evidence="1" id="KW-1133">Transmembrane helix</keyword>
<name>A0ABV2K8Q2_SPOPS</name>
<keyword evidence="1" id="KW-0472">Membrane</keyword>
<organism evidence="2 3">
    <name type="scientific">Sporosarcina psychrophila</name>
    <name type="common">Bacillus psychrophilus</name>
    <dbReference type="NCBI Taxonomy" id="1476"/>
    <lineage>
        <taxon>Bacteria</taxon>
        <taxon>Bacillati</taxon>
        <taxon>Bacillota</taxon>
        <taxon>Bacilli</taxon>
        <taxon>Bacillales</taxon>
        <taxon>Caryophanaceae</taxon>
        <taxon>Sporosarcina</taxon>
    </lineage>
</organism>
<dbReference type="EMBL" id="JBEPME010000001">
    <property type="protein sequence ID" value="MET3656449.1"/>
    <property type="molecule type" value="Genomic_DNA"/>
</dbReference>
<evidence type="ECO:0000313" key="3">
    <source>
        <dbReference type="Proteomes" id="UP001549104"/>
    </source>
</evidence>
<feature type="transmembrane region" description="Helical" evidence="1">
    <location>
        <begin position="6"/>
        <end position="24"/>
    </location>
</feature>
<dbReference type="RefSeq" id="WP_231885679.1">
    <property type="nucleotide sequence ID" value="NZ_CP014616.1"/>
</dbReference>
<proteinExistence type="predicted"/>
<protein>
    <submittedName>
        <fullName evidence="2">ABC-type antimicrobial peptide transport system permease subunit</fullName>
    </submittedName>
</protein>
<feature type="transmembrane region" description="Helical" evidence="1">
    <location>
        <begin position="61"/>
        <end position="81"/>
    </location>
</feature>
<accession>A0ABV2K8Q2</accession>
<keyword evidence="3" id="KW-1185">Reference proteome</keyword>